<reference evidence="1 2" key="1">
    <citation type="journal article" date="2018" name="Sci. Rep.">
        <title>Genomic signatures of local adaptation to the degree of environmental predictability in rotifers.</title>
        <authorList>
            <person name="Franch-Gras L."/>
            <person name="Hahn C."/>
            <person name="Garcia-Roger E.M."/>
            <person name="Carmona M.J."/>
            <person name="Serra M."/>
            <person name="Gomez A."/>
        </authorList>
    </citation>
    <scope>NUCLEOTIDE SEQUENCE [LARGE SCALE GENOMIC DNA]</scope>
    <source>
        <strain evidence="1">HYR1</strain>
    </source>
</reference>
<organism evidence="1 2">
    <name type="scientific">Brachionus plicatilis</name>
    <name type="common">Marine rotifer</name>
    <name type="synonym">Brachionus muelleri</name>
    <dbReference type="NCBI Taxonomy" id="10195"/>
    <lineage>
        <taxon>Eukaryota</taxon>
        <taxon>Metazoa</taxon>
        <taxon>Spiralia</taxon>
        <taxon>Gnathifera</taxon>
        <taxon>Rotifera</taxon>
        <taxon>Eurotatoria</taxon>
        <taxon>Monogononta</taxon>
        <taxon>Pseudotrocha</taxon>
        <taxon>Ploima</taxon>
        <taxon>Brachionidae</taxon>
        <taxon>Brachionus</taxon>
    </lineage>
</organism>
<evidence type="ECO:0000313" key="1">
    <source>
        <dbReference type="EMBL" id="RNA29280.1"/>
    </source>
</evidence>
<evidence type="ECO:0000313" key="2">
    <source>
        <dbReference type="Proteomes" id="UP000276133"/>
    </source>
</evidence>
<dbReference type="Proteomes" id="UP000276133">
    <property type="component" value="Unassembled WGS sequence"/>
</dbReference>
<gene>
    <name evidence="1" type="ORF">BpHYR1_051639</name>
</gene>
<protein>
    <submittedName>
        <fullName evidence="1">Uncharacterized protein</fullName>
    </submittedName>
</protein>
<keyword evidence="2" id="KW-1185">Reference proteome</keyword>
<name>A0A3M7S0W3_BRAPC</name>
<comment type="caution">
    <text evidence="1">The sequence shown here is derived from an EMBL/GenBank/DDBJ whole genome shotgun (WGS) entry which is preliminary data.</text>
</comment>
<accession>A0A3M7S0W3</accession>
<sequence length="15" mass="1730">MFVIMKKCALKFLTG</sequence>
<dbReference type="EMBL" id="REGN01002251">
    <property type="protein sequence ID" value="RNA29280.1"/>
    <property type="molecule type" value="Genomic_DNA"/>
</dbReference>
<proteinExistence type="predicted"/>